<dbReference type="PANTHER" id="PTHR13420">
    <property type="entry name" value="UPF0235 PROTEIN C15ORF40"/>
    <property type="match status" value="1"/>
</dbReference>
<dbReference type="AlphaFoldDB" id="A0A7C2Z2L0"/>
<name>A0A7C2Z2L0_9AQUI</name>
<dbReference type="Gene3D" id="3.30.1200.10">
    <property type="entry name" value="YggU-like"/>
    <property type="match status" value="1"/>
</dbReference>
<sequence>MIIKVKAKPKSKVEYVKEVEEGLYEVAVKEAPEDGKANNKIAELLAQHFRVSKSKVKLLRGASGKLKLFEIVKD</sequence>
<evidence type="ECO:0000256" key="1">
    <source>
        <dbReference type="ARBA" id="ARBA00010364"/>
    </source>
</evidence>
<dbReference type="InterPro" id="IPR003746">
    <property type="entry name" value="DUF167"/>
</dbReference>
<protein>
    <submittedName>
        <fullName evidence="2">DUF167 domain-containing protein</fullName>
    </submittedName>
</protein>
<dbReference type="SMART" id="SM01152">
    <property type="entry name" value="DUF167"/>
    <property type="match status" value="1"/>
</dbReference>
<organism evidence="2">
    <name type="scientific">Hydrogenobacter sp</name>
    <dbReference type="NCBI Taxonomy" id="2152829"/>
    <lineage>
        <taxon>Bacteria</taxon>
        <taxon>Pseudomonadati</taxon>
        <taxon>Aquificota</taxon>
        <taxon>Aquificia</taxon>
        <taxon>Aquificales</taxon>
        <taxon>Aquificaceae</taxon>
        <taxon>Hydrogenobacter</taxon>
    </lineage>
</organism>
<reference evidence="2" key="1">
    <citation type="journal article" date="2020" name="mSystems">
        <title>Genome- and Community-Level Interaction Insights into Carbon Utilization and Element Cycling Functions of Hydrothermarchaeota in Hydrothermal Sediment.</title>
        <authorList>
            <person name="Zhou Z."/>
            <person name="Liu Y."/>
            <person name="Xu W."/>
            <person name="Pan J."/>
            <person name="Luo Z.H."/>
            <person name="Li M."/>
        </authorList>
    </citation>
    <scope>NUCLEOTIDE SEQUENCE [LARGE SCALE GENOMIC DNA]</scope>
    <source>
        <strain evidence="2">SpSt-132</strain>
    </source>
</reference>
<dbReference type="EMBL" id="DSFP01000027">
    <property type="protein sequence ID" value="HEW45443.1"/>
    <property type="molecule type" value="Genomic_DNA"/>
</dbReference>
<evidence type="ECO:0000313" key="2">
    <source>
        <dbReference type="EMBL" id="HEW45443.1"/>
    </source>
</evidence>
<dbReference type="GO" id="GO:0005737">
    <property type="term" value="C:cytoplasm"/>
    <property type="evidence" value="ECO:0007669"/>
    <property type="project" value="TreeGrafter"/>
</dbReference>
<dbReference type="NCBIfam" id="TIGR00251">
    <property type="entry name" value="DUF167 family protein"/>
    <property type="match status" value="1"/>
</dbReference>
<dbReference type="SUPFAM" id="SSF69786">
    <property type="entry name" value="YggU-like"/>
    <property type="match status" value="1"/>
</dbReference>
<comment type="caution">
    <text evidence="2">The sequence shown here is derived from an EMBL/GenBank/DDBJ whole genome shotgun (WGS) entry which is preliminary data.</text>
</comment>
<comment type="similarity">
    <text evidence="1">Belongs to the UPF0235 family.</text>
</comment>
<gene>
    <name evidence="2" type="ORF">ENO47_02050</name>
</gene>
<proteinExistence type="inferred from homology"/>
<accession>A0A7C2Z2L0</accession>
<dbReference type="PANTHER" id="PTHR13420:SF7">
    <property type="entry name" value="UPF0235 PROTEIN C15ORF40"/>
    <property type="match status" value="1"/>
</dbReference>
<dbReference type="InterPro" id="IPR036591">
    <property type="entry name" value="YggU-like_sf"/>
</dbReference>
<dbReference type="Pfam" id="PF02594">
    <property type="entry name" value="DUF167"/>
    <property type="match status" value="1"/>
</dbReference>